<dbReference type="AlphaFoldDB" id="A0A0H5QQZ4"/>
<feature type="region of interest" description="Disordered" evidence="1">
    <location>
        <begin position="1"/>
        <end position="22"/>
    </location>
</feature>
<organism evidence="2">
    <name type="scientific">Spongospora subterranea</name>
    <dbReference type="NCBI Taxonomy" id="70186"/>
    <lineage>
        <taxon>Eukaryota</taxon>
        <taxon>Sar</taxon>
        <taxon>Rhizaria</taxon>
        <taxon>Endomyxa</taxon>
        <taxon>Phytomyxea</taxon>
        <taxon>Plasmodiophorida</taxon>
        <taxon>Plasmodiophoridae</taxon>
        <taxon>Spongospora</taxon>
    </lineage>
</organism>
<evidence type="ECO:0000256" key="1">
    <source>
        <dbReference type="SAM" id="MobiDB-lite"/>
    </source>
</evidence>
<reference evidence="2" key="1">
    <citation type="submission" date="2015-04" db="EMBL/GenBank/DDBJ databases">
        <title>The genome sequence of the plant pathogenic Rhizarian Plasmodiophora brassicae reveals insights in its biotrophic life cycle and the origin of chitin synthesis.</title>
        <authorList>
            <person name="Schwelm A."/>
            <person name="Fogelqvist J."/>
            <person name="Knaust A."/>
            <person name="Julke S."/>
            <person name="Lilja T."/>
            <person name="Dhandapani V."/>
            <person name="Bonilla-Rosso G."/>
            <person name="Karlsson M."/>
            <person name="Shevchenko A."/>
            <person name="Choi S.R."/>
            <person name="Kim H.G."/>
            <person name="Park J.Y."/>
            <person name="Lim Y.P."/>
            <person name="Ludwig-Muller J."/>
            <person name="Dixelius C."/>
        </authorList>
    </citation>
    <scope>NUCLEOTIDE SEQUENCE</scope>
    <source>
        <tissue evidence="2">Potato root galls</tissue>
    </source>
</reference>
<accession>A0A0H5QQZ4</accession>
<proteinExistence type="predicted"/>
<evidence type="ECO:0000313" key="2">
    <source>
        <dbReference type="EMBL" id="CRZ03901.1"/>
    </source>
</evidence>
<name>A0A0H5QQZ4_9EUKA</name>
<feature type="non-terminal residue" evidence="2">
    <location>
        <position position="1"/>
    </location>
</feature>
<dbReference type="EMBL" id="HACM01003459">
    <property type="protein sequence ID" value="CRZ03901.1"/>
    <property type="molecule type" value="Transcribed_RNA"/>
</dbReference>
<protein>
    <submittedName>
        <fullName evidence="2">Uncharacterized protein</fullName>
    </submittedName>
</protein>
<feature type="non-terminal residue" evidence="2">
    <location>
        <position position="336"/>
    </location>
</feature>
<feature type="compositionally biased region" description="Basic and acidic residues" evidence="1">
    <location>
        <begin position="1"/>
        <end position="17"/>
    </location>
</feature>
<sequence length="336" mass="37141">GADQDNDKDVLQEEHPHPRWIPQNSSLAELIALWCRPAPTYLPSPKGKSHAPTPLNAIGLQYIDESEPSRNDANDQVSSDSSKAVNLPPLPSSPRWFCLAATGHNAPVWDHPLFRGLFLYSVHAEDVDDGPNHDLSRKCTVSERISRASSIWSALAESINQMLTSNRHFISDMVAGVGEIRLRSLTQICQSTAALFIDFLTAIDSPVRFMSIIQQILESISFLTDGDIFVSPCGWSDHSDNVTLLALVLIKAAGGTFTVAVVNTSSFNGGLAYHPCTAQFMPSLMYKVVLEMRDIPQERILNDALWFMVVDMVLRPSHSNTCESFYECLLPFLAGR</sequence>